<evidence type="ECO:0000313" key="2">
    <source>
        <dbReference type="Proteomes" id="UP001239111"/>
    </source>
</evidence>
<comment type="caution">
    <text evidence="1">The sequence shown here is derived from an EMBL/GenBank/DDBJ whole genome shotgun (WGS) entry which is preliminary data.</text>
</comment>
<proteinExistence type="predicted"/>
<reference evidence="1" key="1">
    <citation type="submission" date="2023-04" db="EMBL/GenBank/DDBJ databases">
        <title>A chromosome-level genome assembly of the parasitoid wasp Eretmocerus hayati.</title>
        <authorList>
            <person name="Zhong Y."/>
            <person name="Liu S."/>
            <person name="Liu Y."/>
        </authorList>
    </citation>
    <scope>NUCLEOTIDE SEQUENCE</scope>
    <source>
        <strain evidence="1">ZJU_SS_LIU_2023</strain>
    </source>
</reference>
<dbReference type="EMBL" id="CM056744">
    <property type="protein sequence ID" value="KAJ8667286.1"/>
    <property type="molecule type" value="Genomic_DNA"/>
</dbReference>
<dbReference type="Proteomes" id="UP001239111">
    <property type="component" value="Chromosome 4"/>
</dbReference>
<evidence type="ECO:0000313" key="1">
    <source>
        <dbReference type="EMBL" id="KAJ8667286.1"/>
    </source>
</evidence>
<organism evidence="1 2">
    <name type="scientific">Eretmocerus hayati</name>
    <dbReference type="NCBI Taxonomy" id="131215"/>
    <lineage>
        <taxon>Eukaryota</taxon>
        <taxon>Metazoa</taxon>
        <taxon>Ecdysozoa</taxon>
        <taxon>Arthropoda</taxon>
        <taxon>Hexapoda</taxon>
        <taxon>Insecta</taxon>
        <taxon>Pterygota</taxon>
        <taxon>Neoptera</taxon>
        <taxon>Endopterygota</taxon>
        <taxon>Hymenoptera</taxon>
        <taxon>Apocrita</taxon>
        <taxon>Proctotrupomorpha</taxon>
        <taxon>Chalcidoidea</taxon>
        <taxon>Aphelinidae</taxon>
        <taxon>Aphelininae</taxon>
        <taxon>Eretmocerus</taxon>
    </lineage>
</organism>
<accession>A0ACC2N9C8</accession>
<name>A0ACC2N9C8_9HYME</name>
<keyword evidence="2" id="KW-1185">Reference proteome</keyword>
<sequence length="735" mass="83996">MRRLYYYYDGHKSATVYYCDRNARFGNGVGGGSRTTGSDGPWYENVPIPPIAYAKSALKEDGNGLNEGSCRRQLREYLDGLANGSLWATQMYDASAKQPYGVIDGQTRHLGSFDQCYRLDARLANNDRVQGRYCLVDYKYEQLHTLSSFRKKLDFDFDPNESAWEAIKERGDFRRIKRYMLQMALCVPAACSAEDVEQALQSPYQDFAAKNNLKVKVTVEPKNCQAYREEPEVGTGTIVYCTLVGTIVALVAMGSLYDSTISTDEERIRSSRGRQLLLCFSAQRNLRTIFEVSYKHRGLDTIHLLRFISMCLVLIGHRMMQYYLNTVVNERYLELTFNVPSFVMVHNGTIIVDGFFAIGGLLTCYGLLYQFDKTKRMNFFGLLFIRVLRLTPAYALLIFFNIYVFPHIGSGPHWQSKIGLEAENCASTWWANLLYVNNYLTMERLCVFQSWYLSVDFHCYLVSIFCIYAFWKCPRKIGYSLLGIATFISAAGPFYLTYVHRIQPIFIGFPFLNGLSMDPYFLNYYVKSHLRMTAYLVGVIAGAMLYDFETDPSKASWRISKRWSQILFILLVVVLGLTSQALGYQYYNPNSNPSSLEMALYASLHRGTFAASFCAVVLLIAVGDGLDLHYNFLTPGWAQPLGRLTYSVFLTHNIIQSYQAATVRSARTFSIHNSVWDFIPDVFYSFSLALLIAIGIEGPFRRMEKCFIMRQDGKSKRNTTLTKHGTERVKVKKID</sequence>
<gene>
    <name evidence="1" type="ORF">QAD02_008948</name>
</gene>
<protein>
    <submittedName>
        <fullName evidence="1">Uncharacterized protein</fullName>
    </submittedName>
</protein>